<evidence type="ECO:0000313" key="6">
    <source>
        <dbReference type="EMBL" id="NHN33887.1"/>
    </source>
</evidence>
<dbReference type="EMBL" id="JAAOIW010000014">
    <property type="protein sequence ID" value="NHN33887.1"/>
    <property type="molecule type" value="Genomic_DNA"/>
</dbReference>
<keyword evidence="7" id="KW-1185">Reference proteome</keyword>
<dbReference type="EC" id="2.1.2.2" evidence="2"/>
<dbReference type="Pfam" id="PF00551">
    <property type="entry name" value="Formyl_trans_N"/>
    <property type="match status" value="1"/>
</dbReference>
<dbReference type="RefSeq" id="WP_166154275.1">
    <property type="nucleotide sequence ID" value="NZ_JAAOIW010000014.1"/>
</dbReference>
<name>A0ABX0JCK3_9BACL</name>
<keyword evidence="4" id="KW-0658">Purine biosynthesis</keyword>
<dbReference type="SUPFAM" id="SSF53328">
    <property type="entry name" value="Formyltransferase"/>
    <property type="match status" value="1"/>
</dbReference>
<comment type="caution">
    <text evidence="6">The sequence shown here is derived from an EMBL/GenBank/DDBJ whole genome shotgun (WGS) entry which is preliminary data.</text>
</comment>
<evidence type="ECO:0000313" key="7">
    <source>
        <dbReference type="Proteomes" id="UP001165962"/>
    </source>
</evidence>
<dbReference type="InterPro" id="IPR036477">
    <property type="entry name" value="Formyl_transf_N_sf"/>
</dbReference>
<evidence type="ECO:0000256" key="1">
    <source>
        <dbReference type="ARBA" id="ARBA00005054"/>
    </source>
</evidence>
<dbReference type="Proteomes" id="UP001165962">
    <property type="component" value="Unassembled WGS sequence"/>
</dbReference>
<dbReference type="PANTHER" id="PTHR43369">
    <property type="entry name" value="PHOSPHORIBOSYLGLYCINAMIDE FORMYLTRANSFERASE"/>
    <property type="match status" value="1"/>
</dbReference>
<comment type="pathway">
    <text evidence="1">Purine metabolism; IMP biosynthesis via de novo pathway; N(2)-formyl-N(1)-(5-phospho-D-ribosyl)glycinamide from N(1)-(5-phospho-D-ribosyl)glycinamide (10-formyl THF route): step 1/1.</text>
</comment>
<dbReference type="Gene3D" id="3.40.50.170">
    <property type="entry name" value="Formyl transferase, N-terminal domain"/>
    <property type="match status" value="1"/>
</dbReference>
<dbReference type="GO" id="GO:0016740">
    <property type="term" value="F:transferase activity"/>
    <property type="evidence" value="ECO:0007669"/>
    <property type="project" value="UniProtKB-KW"/>
</dbReference>
<sequence>MKVLYLGPKREMLISHMELQGDEVRHTEEIISLESTILEEIEFIVSFGYRHLIKRTIIDLFPQRIINLHISLLPWNKGSDPNLWSFLEDTPKGVTIHYIDYGLDTGEILVQQEVIMDNNDTLSSSYNKLESSIVELFKKDWVGIRDCQIAAYPQPIGGSIHRMKDKAQYEQYLTEGWETPISKLVGRARDMD</sequence>
<gene>
    <name evidence="6" type="ORF">G9U52_29135</name>
</gene>
<accession>A0ABX0JCK3</accession>
<evidence type="ECO:0000256" key="2">
    <source>
        <dbReference type="ARBA" id="ARBA00012254"/>
    </source>
</evidence>
<evidence type="ECO:0000259" key="5">
    <source>
        <dbReference type="Pfam" id="PF00551"/>
    </source>
</evidence>
<organism evidence="6 7">
    <name type="scientific">Paenibacillus agricola</name>
    <dbReference type="NCBI Taxonomy" id="2716264"/>
    <lineage>
        <taxon>Bacteria</taxon>
        <taxon>Bacillati</taxon>
        <taxon>Bacillota</taxon>
        <taxon>Bacilli</taxon>
        <taxon>Bacillales</taxon>
        <taxon>Paenibacillaceae</taxon>
        <taxon>Paenibacillus</taxon>
    </lineage>
</organism>
<keyword evidence="3 6" id="KW-0808">Transferase</keyword>
<evidence type="ECO:0000256" key="4">
    <source>
        <dbReference type="ARBA" id="ARBA00022755"/>
    </source>
</evidence>
<evidence type="ECO:0000256" key="3">
    <source>
        <dbReference type="ARBA" id="ARBA00022679"/>
    </source>
</evidence>
<dbReference type="PANTHER" id="PTHR43369:SF2">
    <property type="entry name" value="PHOSPHORIBOSYLGLYCINAMIDE FORMYLTRANSFERASE"/>
    <property type="match status" value="1"/>
</dbReference>
<protein>
    <recommendedName>
        <fullName evidence="2">phosphoribosylglycinamide formyltransferase 1</fullName>
        <ecNumber evidence="2">2.1.2.2</ecNumber>
    </recommendedName>
</protein>
<proteinExistence type="predicted"/>
<reference evidence="6" key="1">
    <citation type="submission" date="2020-03" db="EMBL/GenBank/DDBJ databases">
        <title>Draft sequencing of Paenibacilllus sp. S3N08.</title>
        <authorList>
            <person name="Kim D.-U."/>
        </authorList>
    </citation>
    <scope>NUCLEOTIDE SEQUENCE</scope>
    <source>
        <strain evidence="6">S3N08</strain>
    </source>
</reference>
<dbReference type="InterPro" id="IPR002376">
    <property type="entry name" value="Formyl_transf_N"/>
</dbReference>
<feature type="domain" description="Formyl transferase N-terminal" evidence="5">
    <location>
        <begin position="39"/>
        <end position="131"/>
    </location>
</feature>